<dbReference type="RefSeq" id="WP_228177443.1">
    <property type="nucleotide sequence ID" value="NZ_JAJGNI010000002.1"/>
</dbReference>
<dbReference type="EMBL" id="JAZHOV010000002">
    <property type="protein sequence ID" value="MEF2254214.1"/>
    <property type="molecule type" value="Genomic_DNA"/>
</dbReference>
<dbReference type="Proteomes" id="UP001351900">
    <property type="component" value="Unassembled WGS sequence"/>
</dbReference>
<protein>
    <submittedName>
        <fullName evidence="1">Uncharacterized protein</fullName>
    </submittedName>
</protein>
<comment type="caution">
    <text evidence="1">The sequence shown here is derived from an EMBL/GenBank/DDBJ whole genome shotgun (WGS) entry which is preliminary data.</text>
</comment>
<organism evidence="1 2">
    <name type="scientific">Microbacterium schleiferi</name>
    <dbReference type="NCBI Taxonomy" id="69362"/>
    <lineage>
        <taxon>Bacteria</taxon>
        <taxon>Bacillati</taxon>
        <taxon>Actinomycetota</taxon>
        <taxon>Actinomycetes</taxon>
        <taxon>Micrococcales</taxon>
        <taxon>Microbacteriaceae</taxon>
        <taxon>Microbacterium</taxon>
    </lineage>
</organism>
<evidence type="ECO:0000313" key="1">
    <source>
        <dbReference type="EMBL" id="MEF2254214.1"/>
    </source>
</evidence>
<reference evidence="1 2" key="1">
    <citation type="submission" date="2024-01" db="EMBL/GenBank/DDBJ databases">
        <title>the genome sequence of strain Microbacterium schleiferi NBRC 15075.</title>
        <authorList>
            <person name="Ding Y."/>
            <person name="Zhang G."/>
        </authorList>
    </citation>
    <scope>NUCLEOTIDE SEQUENCE [LARGE SCALE GENOMIC DNA]</scope>
    <source>
        <strain evidence="1 2">NBRC 15075</strain>
    </source>
</reference>
<accession>A0ABU7V5Z9</accession>
<keyword evidence="2" id="KW-1185">Reference proteome</keyword>
<name>A0ABU7V5Z9_9MICO</name>
<gene>
    <name evidence="1" type="ORF">V2V91_03545</name>
</gene>
<sequence length="84" mass="8980">MVLRAHDGALTVPLVGVRIHEQTLWIAAPGGGEEAPEQAFVTLSGQQEAGVFQTQLAAESDALFLYNYVPGADFGRLEVRVVAE</sequence>
<proteinExistence type="predicted"/>
<evidence type="ECO:0000313" key="2">
    <source>
        <dbReference type="Proteomes" id="UP001351900"/>
    </source>
</evidence>